<dbReference type="CDD" id="cd08054">
    <property type="entry name" value="gp6"/>
    <property type="match status" value="1"/>
</dbReference>
<accession>A0A437JCF8</accession>
<gene>
    <name evidence="1" type="ORF">ENE74_02030</name>
</gene>
<dbReference type="Proteomes" id="UP000282977">
    <property type="component" value="Unassembled WGS sequence"/>
</dbReference>
<dbReference type="Gene3D" id="1.10.3230.30">
    <property type="entry name" value="Phage gp6-like head-tail connector protein"/>
    <property type="match status" value="1"/>
</dbReference>
<dbReference type="OrthoDB" id="8478788at2"/>
<evidence type="ECO:0000313" key="1">
    <source>
        <dbReference type="EMBL" id="RVT43430.1"/>
    </source>
</evidence>
<dbReference type="NCBIfam" id="TIGR01560">
    <property type="entry name" value="put_DNA_pack"/>
    <property type="match status" value="1"/>
</dbReference>
<evidence type="ECO:0000313" key="2">
    <source>
        <dbReference type="Proteomes" id="UP000282977"/>
    </source>
</evidence>
<dbReference type="NCBIfam" id="TIGR02215">
    <property type="entry name" value="phage_chp_gp8"/>
    <property type="match status" value="1"/>
</dbReference>
<dbReference type="InterPro" id="IPR006450">
    <property type="entry name" value="Phage_HK97_gp6-like"/>
</dbReference>
<dbReference type="InterPro" id="IPR011738">
    <property type="entry name" value="Phage_CHP"/>
</dbReference>
<name>A0A437JCF8_9SPHN</name>
<comment type="caution">
    <text evidence="1">The sequence shown here is derived from an EMBL/GenBank/DDBJ whole genome shotgun (WGS) entry which is preliminary data.</text>
</comment>
<proteinExistence type="predicted"/>
<sequence length="180" mass="19415">MGLAIVEAAGLAVPVADLKAYLRIDSGGEDMLLERLIRAATDLCERFIGQWLIVRAGEDVMPVRTGTWQRLDARPVVAIESVTGVPAEGAAFALAVDAYAIDIDRHGDGWVRVMEPGAAGRIRVRYRAGIADDAAAIPEGIRHGIVRMAAEMHGLREGDAATPPAAVTALWRPWRRMRLA</sequence>
<dbReference type="AlphaFoldDB" id="A0A437JCF8"/>
<organism evidence="1 2">
    <name type="scientific">Sphingobium algorifonticola</name>
    <dbReference type="NCBI Taxonomy" id="2008318"/>
    <lineage>
        <taxon>Bacteria</taxon>
        <taxon>Pseudomonadati</taxon>
        <taxon>Pseudomonadota</taxon>
        <taxon>Alphaproteobacteria</taxon>
        <taxon>Sphingomonadales</taxon>
        <taxon>Sphingomonadaceae</taxon>
        <taxon>Sphingobium</taxon>
    </lineage>
</organism>
<reference evidence="1 2" key="1">
    <citation type="submission" date="2019-01" db="EMBL/GenBank/DDBJ databases">
        <authorList>
            <person name="Chen W.-M."/>
        </authorList>
    </citation>
    <scope>NUCLEOTIDE SEQUENCE [LARGE SCALE GENOMIC DNA]</scope>
    <source>
        <strain evidence="1 2">TLA-22</strain>
    </source>
</reference>
<protein>
    <recommendedName>
        <fullName evidence="3">Phage gp6-like head-tail connector protein</fullName>
    </recommendedName>
</protein>
<evidence type="ECO:0008006" key="3">
    <source>
        <dbReference type="Google" id="ProtNLM"/>
    </source>
</evidence>
<dbReference type="RefSeq" id="WP_127688966.1">
    <property type="nucleotide sequence ID" value="NZ_RZUL01000001.1"/>
</dbReference>
<keyword evidence="2" id="KW-1185">Reference proteome</keyword>
<dbReference type="EMBL" id="RZUL01000001">
    <property type="protein sequence ID" value="RVT43430.1"/>
    <property type="molecule type" value="Genomic_DNA"/>
</dbReference>